<evidence type="ECO:0000313" key="2">
    <source>
        <dbReference type="Proteomes" id="UP000188729"/>
    </source>
</evidence>
<dbReference type="OrthoDB" id="9799894at2"/>
<keyword evidence="2" id="KW-1185">Reference proteome</keyword>
<name>A0A1V2EZN4_9SPHN</name>
<dbReference type="AlphaFoldDB" id="A0A1V2EZN4"/>
<gene>
    <name evidence="1" type="ORF">SPHI_02710</name>
</gene>
<protein>
    <submittedName>
        <fullName evidence="1">Uncharacterized protein</fullName>
    </submittedName>
</protein>
<dbReference type="RefSeq" id="WP_076743083.1">
    <property type="nucleotide sequence ID" value="NZ_MPSB01000001.1"/>
</dbReference>
<dbReference type="STRING" id="1915074.SPHI_02710"/>
<dbReference type="InterPro" id="IPR009562">
    <property type="entry name" value="DUF1178"/>
</dbReference>
<accession>A0A1V2EZN4</accession>
<comment type="caution">
    <text evidence="1">The sequence shown here is derived from an EMBL/GenBank/DDBJ whole genome shotgun (WGS) entry which is preliminary data.</text>
</comment>
<dbReference type="PIRSF" id="PIRSF032131">
    <property type="entry name" value="UCP032131"/>
    <property type="match status" value="1"/>
</dbReference>
<dbReference type="Proteomes" id="UP000188729">
    <property type="component" value="Unassembled WGS sequence"/>
</dbReference>
<reference evidence="1 2" key="1">
    <citation type="submission" date="2016-11" db="EMBL/GenBank/DDBJ databases">
        <title>Genome sequence of Sphingomonas jeddahensis G39.</title>
        <authorList>
            <person name="Poehlein A."/>
            <person name="Wuebbeler J.H."/>
            <person name="Steinbuechel A."/>
            <person name="Daniel R."/>
        </authorList>
    </citation>
    <scope>NUCLEOTIDE SEQUENCE [LARGE SCALE GENOMIC DNA]</scope>
    <source>
        <strain evidence="1 2">G39</strain>
    </source>
</reference>
<evidence type="ECO:0000313" key="1">
    <source>
        <dbReference type="EMBL" id="ONF97639.1"/>
    </source>
</evidence>
<dbReference type="EMBL" id="MPSB01000001">
    <property type="protein sequence ID" value="ONF97639.1"/>
    <property type="molecule type" value="Genomic_DNA"/>
</dbReference>
<organism evidence="1 2">
    <name type="scientific">Sphingomonas jeddahensis</name>
    <dbReference type="NCBI Taxonomy" id="1915074"/>
    <lineage>
        <taxon>Bacteria</taxon>
        <taxon>Pseudomonadati</taxon>
        <taxon>Pseudomonadota</taxon>
        <taxon>Alphaproteobacteria</taxon>
        <taxon>Sphingomonadales</taxon>
        <taxon>Sphingomonadaceae</taxon>
        <taxon>Sphingomonas</taxon>
    </lineage>
</organism>
<proteinExistence type="predicted"/>
<sequence>MIVFDLRCGEGHVFESWFASSAAYAEQRDRGLVGCPMCGATTVEKAVMAPNVAAKGNSRPALGPETVKAALQALAAAQSRALKGSRWVGRGFAAEARSMHLGEQAQEVIHGQATAAEAKALAEEGVPITPLPLPVVPPEEAN</sequence>
<dbReference type="Pfam" id="PF06676">
    <property type="entry name" value="DUF1178"/>
    <property type="match status" value="1"/>
</dbReference>